<dbReference type="AlphaFoldDB" id="A0A819IW53"/>
<reference evidence="8" key="1">
    <citation type="submission" date="2021-02" db="EMBL/GenBank/DDBJ databases">
        <authorList>
            <person name="Nowell W R."/>
        </authorList>
    </citation>
    <scope>NUCLEOTIDE SEQUENCE</scope>
</reference>
<dbReference type="GO" id="GO:0033211">
    <property type="term" value="P:adiponectin-activated signaling pathway"/>
    <property type="evidence" value="ECO:0007669"/>
    <property type="project" value="TreeGrafter"/>
</dbReference>
<dbReference type="EMBL" id="CAJOBD010002935">
    <property type="protein sequence ID" value="CAF3918052.1"/>
    <property type="molecule type" value="Genomic_DNA"/>
</dbReference>
<dbReference type="PANTHER" id="PTHR20855:SF52">
    <property type="entry name" value="ADIPONECTIN RECEPTOR PROTEIN"/>
    <property type="match status" value="1"/>
</dbReference>
<evidence type="ECO:0000256" key="4">
    <source>
        <dbReference type="ARBA" id="ARBA00022989"/>
    </source>
</evidence>
<evidence type="ECO:0000256" key="1">
    <source>
        <dbReference type="ARBA" id="ARBA00004141"/>
    </source>
</evidence>
<keyword evidence="5 7" id="KW-0472">Membrane</keyword>
<dbReference type="GO" id="GO:0038023">
    <property type="term" value="F:signaling receptor activity"/>
    <property type="evidence" value="ECO:0007669"/>
    <property type="project" value="TreeGrafter"/>
</dbReference>
<evidence type="ECO:0000313" key="9">
    <source>
        <dbReference type="Proteomes" id="UP000663836"/>
    </source>
</evidence>
<evidence type="ECO:0000256" key="6">
    <source>
        <dbReference type="PIRSR" id="PIRSR604254-1"/>
    </source>
</evidence>
<dbReference type="InterPro" id="IPR004254">
    <property type="entry name" value="AdipoR/HlyIII-related"/>
</dbReference>
<comment type="similarity">
    <text evidence="2">Belongs to the ADIPOR family.</text>
</comment>
<dbReference type="GO" id="GO:0046872">
    <property type="term" value="F:metal ion binding"/>
    <property type="evidence" value="ECO:0007669"/>
    <property type="project" value="UniProtKB-KW"/>
</dbReference>
<gene>
    <name evidence="8" type="ORF">JBS370_LOCUS21762</name>
</gene>
<sequence length="98" mass="10631">MNFVLSLSAGATQYLLIVATLYVIGASLYAARIPERLAPGLFDIWFQSHQLFHVFVVAAACVHYYGICILSHNQASYFGDCQADILTSSTGSLASLIN</sequence>
<accession>A0A819IW53</accession>
<feature type="binding site" evidence="6">
    <location>
        <position position="53"/>
    </location>
    <ligand>
        <name>Zn(2+)</name>
        <dbReference type="ChEBI" id="CHEBI:29105"/>
    </ligand>
</feature>
<dbReference type="Pfam" id="PF03006">
    <property type="entry name" value="HlyIII"/>
    <property type="match status" value="1"/>
</dbReference>
<keyword evidence="6" id="KW-0479">Metal-binding</keyword>
<proteinExistence type="inferred from homology"/>
<name>A0A819IW53_9BILA</name>
<feature type="transmembrane region" description="Helical" evidence="7">
    <location>
        <begin position="12"/>
        <end position="31"/>
    </location>
</feature>
<evidence type="ECO:0000256" key="2">
    <source>
        <dbReference type="ARBA" id="ARBA00007018"/>
    </source>
</evidence>
<evidence type="ECO:0000256" key="5">
    <source>
        <dbReference type="ARBA" id="ARBA00023136"/>
    </source>
</evidence>
<dbReference type="Proteomes" id="UP000663836">
    <property type="component" value="Unassembled WGS sequence"/>
</dbReference>
<feature type="binding site" evidence="6">
    <location>
        <position position="49"/>
    </location>
    <ligand>
        <name>Zn(2+)</name>
        <dbReference type="ChEBI" id="CHEBI:29105"/>
    </ligand>
</feature>
<evidence type="ECO:0000313" key="8">
    <source>
        <dbReference type="EMBL" id="CAF3918052.1"/>
    </source>
</evidence>
<comment type="caution">
    <text evidence="8">The sequence shown here is derived from an EMBL/GenBank/DDBJ whole genome shotgun (WGS) entry which is preliminary data.</text>
</comment>
<feature type="transmembrane region" description="Helical" evidence="7">
    <location>
        <begin position="51"/>
        <end position="70"/>
    </location>
</feature>
<keyword evidence="6" id="KW-0862">Zinc</keyword>
<protein>
    <submittedName>
        <fullName evidence="8">Uncharacterized protein</fullName>
    </submittedName>
</protein>
<comment type="subcellular location">
    <subcellularLocation>
        <location evidence="1">Membrane</location>
        <topology evidence="1">Multi-pass membrane protein</topology>
    </subcellularLocation>
</comment>
<keyword evidence="3 7" id="KW-0812">Transmembrane</keyword>
<evidence type="ECO:0000256" key="3">
    <source>
        <dbReference type="ARBA" id="ARBA00022692"/>
    </source>
</evidence>
<dbReference type="PANTHER" id="PTHR20855">
    <property type="entry name" value="ADIPOR/PROGESTIN RECEPTOR-RELATED"/>
    <property type="match status" value="1"/>
</dbReference>
<evidence type="ECO:0000256" key="7">
    <source>
        <dbReference type="SAM" id="Phobius"/>
    </source>
</evidence>
<dbReference type="GO" id="GO:0005886">
    <property type="term" value="C:plasma membrane"/>
    <property type="evidence" value="ECO:0007669"/>
    <property type="project" value="TreeGrafter"/>
</dbReference>
<organism evidence="8 9">
    <name type="scientific">Rotaria sordida</name>
    <dbReference type="NCBI Taxonomy" id="392033"/>
    <lineage>
        <taxon>Eukaryota</taxon>
        <taxon>Metazoa</taxon>
        <taxon>Spiralia</taxon>
        <taxon>Gnathifera</taxon>
        <taxon>Rotifera</taxon>
        <taxon>Eurotatoria</taxon>
        <taxon>Bdelloidea</taxon>
        <taxon>Philodinida</taxon>
        <taxon>Philodinidae</taxon>
        <taxon>Rotaria</taxon>
    </lineage>
</organism>
<keyword evidence="4 7" id="KW-1133">Transmembrane helix</keyword>